<dbReference type="EMBL" id="CABITT030000005">
    <property type="protein sequence ID" value="VVB04917.1"/>
    <property type="molecule type" value="Genomic_DNA"/>
</dbReference>
<comment type="caution">
    <text evidence="10">The sequence shown here is derived from an EMBL/GenBank/DDBJ whole genome shotgun (WGS) entry which is preliminary data.</text>
</comment>
<dbReference type="PRINTS" id="PR00724">
    <property type="entry name" value="CRBOXYPTASEC"/>
</dbReference>
<keyword evidence="6 9" id="KW-0732">Signal</keyword>
<evidence type="ECO:0000313" key="10">
    <source>
        <dbReference type="EMBL" id="VVB04917.1"/>
    </source>
</evidence>
<sequence>MNSMTSFLSFLLCIFLLSHFSPSSSKSITNDPLSFSSSASLPTLTAERLIKGFNLMPTRDVNVIPEDGSEAPRLVEREFDLPAAIDRRDSSGSPSLKDFGHHAGYYKLPNSKAARMFYFFFESRSNKADPVVIWLTGGPGCSSELALFYENGPFTVSNNSSLSWNDFGWDKAFFKEHPQFVKNDFYITGESYAGHYIPALASRVHQGNKNKEGTHINLKGFAIGNGLTNPEIQYGAYADYALDMKLISESDHDNLNRYYDTCQQSIKECSADGGEACASSYVVCNNIFNKIMDIAGNVNYYDVRKQCQGSLCYDFSNMEKFLNQKSVRRALGVGDIQFVSCSTAVYDAMQMDWMRNLEVGIPALLEDGIKLLVYAGEYDLICNWLGNSKWVHEMEWSGRKEFVSASTVPFHVDSKEAGLMKNHGSLTFLKVHDAGHMVPMDQPKAALQMLQNWMQGKLNTPTGQTARQ</sequence>
<proteinExistence type="inferred from homology"/>
<evidence type="ECO:0000256" key="1">
    <source>
        <dbReference type="ARBA" id="ARBA00004613"/>
    </source>
</evidence>
<evidence type="ECO:0000256" key="3">
    <source>
        <dbReference type="ARBA" id="ARBA00022525"/>
    </source>
</evidence>
<dbReference type="InterPro" id="IPR018202">
    <property type="entry name" value="Ser_caboxypep_ser_AS"/>
</dbReference>
<accession>A0A565BU57</accession>
<evidence type="ECO:0000256" key="6">
    <source>
        <dbReference type="ARBA" id="ARBA00022729"/>
    </source>
</evidence>
<dbReference type="GO" id="GO:0005576">
    <property type="term" value="C:extracellular region"/>
    <property type="evidence" value="ECO:0007669"/>
    <property type="project" value="UniProtKB-SubCell"/>
</dbReference>
<dbReference type="GO" id="GO:0004185">
    <property type="term" value="F:serine-type carboxypeptidase activity"/>
    <property type="evidence" value="ECO:0007669"/>
    <property type="project" value="UniProtKB-UniRule"/>
</dbReference>
<keyword evidence="11" id="KW-1185">Reference proteome</keyword>
<dbReference type="Gene3D" id="3.40.50.1820">
    <property type="entry name" value="alpha/beta hydrolase"/>
    <property type="match status" value="2"/>
</dbReference>
<evidence type="ECO:0000256" key="8">
    <source>
        <dbReference type="ARBA" id="ARBA00023180"/>
    </source>
</evidence>
<dbReference type="Pfam" id="PF00450">
    <property type="entry name" value="Peptidase_S10"/>
    <property type="match status" value="2"/>
</dbReference>
<dbReference type="InterPro" id="IPR001563">
    <property type="entry name" value="Peptidase_S10"/>
</dbReference>
<evidence type="ECO:0000256" key="4">
    <source>
        <dbReference type="ARBA" id="ARBA00022645"/>
    </source>
</evidence>
<dbReference type="InterPro" id="IPR029058">
    <property type="entry name" value="AB_hydrolase_fold"/>
</dbReference>
<dbReference type="EC" id="3.4.16.-" evidence="9"/>
<gene>
    <name evidence="10" type="ORF">ANE_LOCUS15361</name>
</gene>
<evidence type="ECO:0000256" key="7">
    <source>
        <dbReference type="ARBA" id="ARBA00022801"/>
    </source>
</evidence>
<dbReference type="GO" id="GO:0006508">
    <property type="term" value="P:proteolysis"/>
    <property type="evidence" value="ECO:0007669"/>
    <property type="project" value="UniProtKB-KW"/>
</dbReference>
<dbReference type="SUPFAM" id="SSF53474">
    <property type="entry name" value="alpha/beta-Hydrolases"/>
    <property type="match status" value="1"/>
</dbReference>
<name>A0A565BU57_9BRAS</name>
<dbReference type="OrthoDB" id="443318at2759"/>
<keyword evidence="3" id="KW-0964">Secreted</keyword>
<organism evidence="10 11">
    <name type="scientific">Arabis nemorensis</name>
    <dbReference type="NCBI Taxonomy" id="586526"/>
    <lineage>
        <taxon>Eukaryota</taxon>
        <taxon>Viridiplantae</taxon>
        <taxon>Streptophyta</taxon>
        <taxon>Embryophyta</taxon>
        <taxon>Tracheophyta</taxon>
        <taxon>Spermatophyta</taxon>
        <taxon>Magnoliopsida</taxon>
        <taxon>eudicotyledons</taxon>
        <taxon>Gunneridae</taxon>
        <taxon>Pentapetalae</taxon>
        <taxon>rosids</taxon>
        <taxon>malvids</taxon>
        <taxon>Brassicales</taxon>
        <taxon>Brassicaceae</taxon>
        <taxon>Arabideae</taxon>
        <taxon>Arabis</taxon>
    </lineage>
</organism>
<keyword evidence="7 9" id="KW-0378">Hydrolase</keyword>
<keyword evidence="4 9" id="KW-0121">Carboxypeptidase</keyword>
<comment type="similarity">
    <text evidence="2 9">Belongs to the peptidase S10 family.</text>
</comment>
<dbReference type="PROSITE" id="PS00560">
    <property type="entry name" value="CARBOXYPEPT_SER_HIS"/>
    <property type="match status" value="1"/>
</dbReference>
<dbReference type="PROSITE" id="PS00131">
    <property type="entry name" value="CARBOXYPEPT_SER_SER"/>
    <property type="match status" value="1"/>
</dbReference>
<dbReference type="AlphaFoldDB" id="A0A565BU57"/>
<evidence type="ECO:0000313" key="11">
    <source>
        <dbReference type="Proteomes" id="UP000489600"/>
    </source>
</evidence>
<keyword evidence="8" id="KW-0325">Glycoprotein</keyword>
<dbReference type="InterPro" id="IPR033124">
    <property type="entry name" value="Ser_caboxypep_his_AS"/>
</dbReference>
<dbReference type="GO" id="GO:0005773">
    <property type="term" value="C:vacuole"/>
    <property type="evidence" value="ECO:0007669"/>
    <property type="project" value="TreeGrafter"/>
</dbReference>
<keyword evidence="5 9" id="KW-0645">Protease</keyword>
<feature type="signal peptide" evidence="9">
    <location>
        <begin position="1"/>
        <end position="25"/>
    </location>
</feature>
<evidence type="ECO:0000256" key="9">
    <source>
        <dbReference type="RuleBase" id="RU361156"/>
    </source>
</evidence>
<evidence type="ECO:0000256" key="2">
    <source>
        <dbReference type="ARBA" id="ARBA00009431"/>
    </source>
</evidence>
<dbReference type="PANTHER" id="PTHR11802:SF259">
    <property type="entry name" value="SERINE CARBOXYPEPTIDASE-LIKE 48"/>
    <property type="match status" value="1"/>
</dbReference>
<dbReference type="Proteomes" id="UP000489600">
    <property type="component" value="Unassembled WGS sequence"/>
</dbReference>
<feature type="chain" id="PRO_5022266675" description="Carboxypeptidase" evidence="9">
    <location>
        <begin position="26"/>
        <end position="468"/>
    </location>
</feature>
<comment type="subcellular location">
    <subcellularLocation>
        <location evidence="1">Secreted</location>
    </subcellularLocation>
</comment>
<protein>
    <recommendedName>
        <fullName evidence="9">Carboxypeptidase</fullName>
        <ecNumber evidence="9">3.4.16.-</ecNumber>
    </recommendedName>
</protein>
<evidence type="ECO:0000256" key="5">
    <source>
        <dbReference type="ARBA" id="ARBA00022670"/>
    </source>
</evidence>
<reference evidence="10" key="1">
    <citation type="submission" date="2019-07" db="EMBL/GenBank/DDBJ databases">
        <authorList>
            <person name="Dittberner H."/>
        </authorList>
    </citation>
    <scope>NUCLEOTIDE SEQUENCE [LARGE SCALE GENOMIC DNA]</scope>
</reference>
<dbReference type="PANTHER" id="PTHR11802">
    <property type="entry name" value="SERINE PROTEASE FAMILY S10 SERINE CARBOXYPEPTIDASE"/>
    <property type="match status" value="1"/>
</dbReference>